<evidence type="ECO:0000313" key="1">
    <source>
        <dbReference type="EMBL" id="JAE12068.1"/>
    </source>
</evidence>
<reference evidence="1" key="2">
    <citation type="journal article" date="2015" name="Data Brief">
        <title>Shoot transcriptome of the giant reed, Arundo donax.</title>
        <authorList>
            <person name="Barrero R.A."/>
            <person name="Guerrero F.D."/>
            <person name="Moolhuijzen P."/>
            <person name="Goolsby J.A."/>
            <person name="Tidwell J."/>
            <person name="Bellgard S.E."/>
            <person name="Bellgard M.I."/>
        </authorList>
    </citation>
    <scope>NUCLEOTIDE SEQUENCE</scope>
    <source>
        <tissue evidence="1">Shoot tissue taken approximately 20 cm above the soil surface</tissue>
    </source>
</reference>
<sequence length="13" mass="1440">MLLVSTTNSKSRC</sequence>
<proteinExistence type="predicted"/>
<dbReference type="EMBL" id="GBRH01185828">
    <property type="protein sequence ID" value="JAE12068.1"/>
    <property type="molecule type" value="Transcribed_RNA"/>
</dbReference>
<accession>A0A0A9FUT0</accession>
<organism evidence="1">
    <name type="scientific">Arundo donax</name>
    <name type="common">Giant reed</name>
    <name type="synonym">Donax arundinaceus</name>
    <dbReference type="NCBI Taxonomy" id="35708"/>
    <lineage>
        <taxon>Eukaryota</taxon>
        <taxon>Viridiplantae</taxon>
        <taxon>Streptophyta</taxon>
        <taxon>Embryophyta</taxon>
        <taxon>Tracheophyta</taxon>
        <taxon>Spermatophyta</taxon>
        <taxon>Magnoliopsida</taxon>
        <taxon>Liliopsida</taxon>
        <taxon>Poales</taxon>
        <taxon>Poaceae</taxon>
        <taxon>PACMAD clade</taxon>
        <taxon>Arundinoideae</taxon>
        <taxon>Arundineae</taxon>
        <taxon>Arundo</taxon>
    </lineage>
</organism>
<reference evidence="1" key="1">
    <citation type="submission" date="2014-09" db="EMBL/GenBank/DDBJ databases">
        <authorList>
            <person name="Magalhaes I.L.F."/>
            <person name="Oliveira U."/>
            <person name="Santos F.R."/>
            <person name="Vidigal T.H.D.A."/>
            <person name="Brescovit A.D."/>
            <person name="Santos A.J."/>
        </authorList>
    </citation>
    <scope>NUCLEOTIDE SEQUENCE</scope>
    <source>
        <tissue evidence="1">Shoot tissue taken approximately 20 cm above the soil surface</tissue>
    </source>
</reference>
<name>A0A0A9FUT0_ARUDO</name>
<protein>
    <submittedName>
        <fullName evidence="1">Uncharacterized protein</fullName>
    </submittedName>
</protein>